<dbReference type="SUPFAM" id="SSF81321">
    <property type="entry name" value="Family A G protein-coupled receptor-like"/>
    <property type="match status" value="1"/>
</dbReference>
<feature type="transmembrane region" description="Helical" evidence="10">
    <location>
        <begin position="40"/>
        <end position="58"/>
    </location>
</feature>
<keyword evidence="3 10" id="KW-1133">Transmembrane helix</keyword>
<dbReference type="PRINTS" id="PR01157">
    <property type="entry name" value="P2YPURNOCPTR"/>
</dbReference>
<dbReference type="PROSITE" id="PS00237">
    <property type="entry name" value="G_PROTEIN_RECEP_F1_1"/>
    <property type="match status" value="1"/>
</dbReference>
<reference evidence="12 13" key="1">
    <citation type="submission" date="2024-09" db="EMBL/GenBank/DDBJ databases">
        <title>A chromosome-level genome assembly of Gray's grenadier anchovy, Coilia grayii.</title>
        <authorList>
            <person name="Fu Z."/>
        </authorList>
    </citation>
    <scope>NUCLEOTIDE SEQUENCE [LARGE SCALE GENOMIC DNA]</scope>
    <source>
        <strain evidence="12">G4</strain>
        <tissue evidence="12">Muscle</tissue>
    </source>
</reference>
<evidence type="ECO:0000256" key="9">
    <source>
        <dbReference type="RuleBase" id="RU000688"/>
    </source>
</evidence>
<keyword evidence="7" id="KW-0325">Glycoprotein</keyword>
<dbReference type="PRINTS" id="PR00237">
    <property type="entry name" value="GPCRRHODOPSN"/>
</dbReference>
<dbReference type="EMBL" id="JBHFQA010000020">
    <property type="protein sequence ID" value="KAL2081335.1"/>
    <property type="molecule type" value="Genomic_DNA"/>
</dbReference>
<dbReference type="InterPro" id="IPR017452">
    <property type="entry name" value="GPCR_Rhodpsn_7TM"/>
</dbReference>
<evidence type="ECO:0000256" key="6">
    <source>
        <dbReference type="ARBA" id="ARBA00023170"/>
    </source>
</evidence>
<evidence type="ECO:0000256" key="5">
    <source>
        <dbReference type="ARBA" id="ARBA00023136"/>
    </source>
</evidence>
<dbReference type="InterPro" id="IPR000276">
    <property type="entry name" value="GPCR_Rhodpsn"/>
</dbReference>
<keyword evidence="2 9" id="KW-0812">Transmembrane</keyword>
<protein>
    <recommendedName>
        <fullName evidence="11">G-protein coupled receptors family 1 profile domain-containing protein</fullName>
    </recommendedName>
</protein>
<dbReference type="PROSITE" id="PS50262">
    <property type="entry name" value="G_PROTEIN_RECEP_F1_2"/>
    <property type="match status" value="1"/>
</dbReference>
<evidence type="ECO:0000256" key="3">
    <source>
        <dbReference type="ARBA" id="ARBA00022989"/>
    </source>
</evidence>
<evidence type="ECO:0000256" key="10">
    <source>
        <dbReference type="SAM" id="Phobius"/>
    </source>
</evidence>
<evidence type="ECO:0000313" key="13">
    <source>
        <dbReference type="Proteomes" id="UP001591681"/>
    </source>
</evidence>
<dbReference type="GO" id="GO:0016020">
    <property type="term" value="C:membrane"/>
    <property type="evidence" value="ECO:0007669"/>
    <property type="project" value="UniProtKB-SubCell"/>
</dbReference>
<feature type="transmembrane region" description="Helical" evidence="10">
    <location>
        <begin position="144"/>
        <end position="168"/>
    </location>
</feature>
<keyword evidence="4 9" id="KW-0297">G-protein coupled receptor</keyword>
<gene>
    <name evidence="12" type="ORF">ACEWY4_023188</name>
</gene>
<accession>A0ABD1J2D7</accession>
<evidence type="ECO:0000259" key="11">
    <source>
        <dbReference type="PROSITE" id="PS50262"/>
    </source>
</evidence>
<keyword evidence="13" id="KW-1185">Reference proteome</keyword>
<organism evidence="12 13">
    <name type="scientific">Coilia grayii</name>
    <name type="common">Gray's grenadier anchovy</name>
    <dbReference type="NCBI Taxonomy" id="363190"/>
    <lineage>
        <taxon>Eukaryota</taxon>
        <taxon>Metazoa</taxon>
        <taxon>Chordata</taxon>
        <taxon>Craniata</taxon>
        <taxon>Vertebrata</taxon>
        <taxon>Euteleostomi</taxon>
        <taxon>Actinopterygii</taxon>
        <taxon>Neopterygii</taxon>
        <taxon>Teleostei</taxon>
        <taxon>Clupei</taxon>
        <taxon>Clupeiformes</taxon>
        <taxon>Clupeoidei</taxon>
        <taxon>Engraulidae</taxon>
        <taxon>Coilinae</taxon>
        <taxon>Coilia</taxon>
    </lineage>
</organism>
<evidence type="ECO:0000313" key="12">
    <source>
        <dbReference type="EMBL" id="KAL2081335.1"/>
    </source>
</evidence>
<keyword evidence="8 9" id="KW-0807">Transducer</keyword>
<evidence type="ECO:0000256" key="2">
    <source>
        <dbReference type="ARBA" id="ARBA00022692"/>
    </source>
</evidence>
<dbReference type="Pfam" id="PF00001">
    <property type="entry name" value="7tm_1"/>
    <property type="match status" value="2"/>
</dbReference>
<keyword evidence="6 9" id="KW-0675">Receptor</keyword>
<keyword evidence="5 10" id="KW-0472">Membrane</keyword>
<comment type="subcellular location">
    <subcellularLocation>
        <location evidence="1">Membrane</location>
        <topology evidence="1">Multi-pass membrane protein</topology>
    </subcellularLocation>
</comment>
<evidence type="ECO:0000256" key="1">
    <source>
        <dbReference type="ARBA" id="ARBA00004141"/>
    </source>
</evidence>
<name>A0ABD1J2D7_9TELE</name>
<dbReference type="PANTHER" id="PTHR24232">
    <property type="entry name" value="G-PROTEIN COUPLED RECEPTOR"/>
    <property type="match status" value="1"/>
</dbReference>
<feature type="transmembrane region" description="Helical" evidence="10">
    <location>
        <begin position="188"/>
        <end position="206"/>
    </location>
</feature>
<proteinExistence type="inferred from homology"/>
<dbReference type="Proteomes" id="UP001591681">
    <property type="component" value="Unassembled WGS sequence"/>
</dbReference>
<dbReference type="AlphaFoldDB" id="A0ABD1J2D7"/>
<comment type="similarity">
    <text evidence="9">Belongs to the G-protein coupled receptor 1 family.</text>
</comment>
<evidence type="ECO:0000256" key="8">
    <source>
        <dbReference type="ARBA" id="ARBA00023224"/>
    </source>
</evidence>
<feature type="transmembrane region" description="Helical" evidence="10">
    <location>
        <begin position="78"/>
        <end position="98"/>
    </location>
</feature>
<feature type="domain" description="G-protein coupled receptors family 1 profile" evidence="11">
    <location>
        <begin position="1"/>
        <end position="202"/>
    </location>
</feature>
<sequence length="268" mass="30334">MINLTLSDLALGLVLPFQIHYLLNNYNWTLGSWSCTLLTVVFYANMYCSILTMTAISVDRYLGIVKPMTFRDIREKSAYAVALCAIMWAVVLTILIPLERADLLYEVKELGINTCFDVIRLDFLPSIICKLVKGGNVSQPKGKVVRLAIIVLFVFVVCFAPNNILLIVHPVSKLFYDKSLYMAYKLSLSLSCVNSCLDPFIFYFACKEFRRKLRQMLRLQSLSSVDTHVALKEDLLSVRSQPEDDILSTYNGETVILRVDSIASSQSK</sequence>
<comment type="caution">
    <text evidence="12">The sequence shown here is derived from an EMBL/GenBank/DDBJ whole genome shotgun (WGS) entry which is preliminary data.</text>
</comment>
<dbReference type="PANTHER" id="PTHR24232:SF25">
    <property type="entry name" value="P2Y PURINOCEPTOR 8"/>
    <property type="match status" value="1"/>
</dbReference>
<dbReference type="GO" id="GO:0004930">
    <property type="term" value="F:G protein-coupled receptor activity"/>
    <property type="evidence" value="ECO:0007669"/>
    <property type="project" value="UniProtKB-KW"/>
</dbReference>
<evidence type="ECO:0000256" key="7">
    <source>
        <dbReference type="ARBA" id="ARBA00023180"/>
    </source>
</evidence>
<dbReference type="Gene3D" id="1.20.1070.10">
    <property type="entry name" value="Rhodopsin 7-helix transmembrane proteins"/>
    <property type="match status" value="2"/>
</dbReference>
<evidence type="ECO:0000256" key="4">
    <source>
        <dbReference type="ARBA" id="ARBA00023040"/>
    </source>
</evidence>